<dbReference type="EMBL" id="JBHUDG010000005">
    <property type="protein sequence ID" value="MFD1629640.1"/>
    <property type="molecule type" value="Genomic_DNA"/>
</dbReference>
<proteinExistence type="predicted"/>
<dbReference type="InterPro" id="IPR036736">
    <property type="entry name" value="ACP-like_sf"/>
</dbReference>
<accession>A0ABW4IA46</accession>
<name>A0ABW4IA46_9SPHI</name>
<evidence type="ECO:0000313" key="3">
    <source>
        <dbReference type="Proteomes" id="UP001597118"/>
    </source>
</evidence>
<sequence>MDLNVFLEKFSDQFEDIDRENIAFDTHYKTLESWDSLTAFSIQAMIEDDYSVEINGEDLKTVDTVEELFLLVKSKM</sequence>
<dbReference type="RefSeq" id="WP_379662018.1">
    <property type="nucleotide sequence ID" value="NZ_JBHUDG010000005.1"/>
</dbReference>
<dbReference type="SUPFAM" id="SSF47336">
    <property type="entry name" value="ACP-like"/>
    <property type="match status" value="1"/>
</dbReference>
<reference evidence="3" key="1">
    <citation type="journal article" date="2019" name="Int. J. Syst. Evol. Microbiol.">
        <title>The Global Catalogue of Microorganisms (GCM) 10K type strain sequencing project: providing services to taxonomists for standard genome sequencing and annotation.</title>
        <authorList>
            <consortium name="The Broad Institute Genomics Platform"/>
            <consortium name="The Broad Institute Genome Sequencing Center for Infectious Disease"/>
            <person name="Wu L."/>
            <person name="Ma J."/>
        </authorList>
    </citation>
    <scope>NUCLEOTIDE SEQUENCE [LARGE SCALE GENOMIC DNA]</scope>
    <source>
        <strain evidence="3">CCUG 53762</strain>
    </source>
</reference>
<evidence type="ECO:0000313" key="2">
    <source>
        <dbReference type="EMBL" id="MFD1629640.1"/>
    </source>
</evidence>
<organism evidence="2 3">
    <name type="scientific">Pseudopedobacter beijingensis</name>
    <dbReference type="NCBI Taxonomy" id="1207056"/>
    <lineage>
        <taxon>Bacteria</taxon>
        <taxon>Pseudomonadati</taxon>
        <taxon>Bacteroidota</taxon>
        <taxon>Sphingobacteriia</taxon>
        <taxon>Sphingobacteriales</taxon>
        <taxon>Sphingobacteriaceae</taxon>
        <taxon>Pseudopedobacter</taxon>
    </lineage>
</organism>
<gene>
    <name evidence="2" type="ORF">ACFSAH_07125</name>
</gene>
<dbReference type="Pfam" id="PF00550">
    <property type="entry name" value="PP-binding"/>
    <property type="match status" value="1"/>
</dbReference>
<keyword evidence="3" id="KW-1185">Reference proteome</keyword>
<dbReference type="Gene3D" id="1.10.1200.10">
    <property type="entry name" value="ACP-like"/>
    <property type="match status" value="1"/>
</dbReference>
<dbReference type="Proteomes" id="UP001597118">
    <property type="component" value="Unassembled WGS sequence"/>
</dbReference>
<comment type="caution">
    <text evidence="2">The sequence shown here is derived from an EMBL/GenBank/DDBJ whole genome shotgun (WGS) entry which is preliminary data.</text>
</comment>
<dbReference type="InterPro" id="IPR009081">
    <property type="entry name" value="PP-bd_ACP"/>
</dbReference>
<feature type="domain" description="Carrier" evidence="1">
    <location>
        <begin position="16"/>
        <end position="68"/>
    </location>
</feature>
<evidence type="ECO:0000259" key="1">
    <source>
        <dbReference type="Pfam" id="PF00550"/>
    </source>
</evidence>
<protein>
    <submittedName>
        <fullName evidence="2">Phosphopantetheine-binding protein</fullName>
    </submittedName>
</protein>